<comment type="caution">
    <text evidence="11">The sequence shown here is derived from an EMBL/GenBank/DDBJ whole genome shotgun (WGS) entry which is preliminary data.</text>
</comment>
<evidence type="ECO:0000256" key="4">
    <source>
        <dbReference type="ARBA" id="ARBA00022729"/>
    </source>
</evidence>
<organism evidence="11 12">
    <name type="scientific">Tricholomella constricta</name>
    <dbReference type="NCBI Taxonomy" id="117010"/>
    <lineage>
        <taxon>Eukaryota</taxon>
        <taxon>Fungi</taxon>
        <taxon>Dikarya</taxon>
        <taxon>Basidiomycota</taxon>
        <taxon>Agaricomycotina</taxon>
        <taxon>Agaricomycetes</taxon>
        <taxon>Agaricomycetidae</taxon>
        <taxon>Agaricales</taxon>
        <taxon>Tricholomatineae</taxon>
        <taxon>Lyophyllaceae</taxon>
        <taxon>Tricholomella</taxon>
    </lineage>
</organism>
<feature type="active site" description="Proton acceptor" evidence="8">
    <location>
        <position position="433"/>
    </location>
</feature>
<dbReference type="OrthoDB" id="269227at2759"/>
<dbReference type="AlphaFoldDB" id="A0A8H5MAT2"/>
<dbReference type="SUPFAM" id="SSF51905">
    <property type="entry name" value="FAD/NAD(P)-binding domain"/>
    <property type="match status" value="1"/>
</dbReference>
<dbReference type="GO" id="GO:0016614">
    <property type="term" value="F:oxidoreductase activity, acting on CH-OH group of donors"/>
    <property type="evidence" value="ECO:0007669"/>
    <property type="project" value="InterPro"/>
</dbReference>
<dbReference type="PANTHER" id="PTHR11552">
    <property type="entry name" value="GLUCOSE-METHANOL-CHOLINE GMC OXIDOREDUCTASE"/>
    <property type="match status" value="1"/>
</dbReference>
<evidence type="ECO:0000256" key="5">
    <source>
        <dbReference type="ARBA" id="ARBA00022827"/>
    </source>
</evidence>
<dbReference type="InterPro" id="IPR007867">
    <property type="entry name" value="GMC_OxRtase_C"/>
</dbReference>
<comment type="similarity">
    <text evidence="2">Belongs to the GMC oxidoreductase family.</text>
</comment>
<keyword evidence="3" id="KW-0285">Flavoprotein</keyword>
<evidence type="ECO:0000313" key="12">
    <source>
        <dbReference type="Proteomes" id="UP000565441"/>
    </source>
</evidence>
<accession>A0A8H5MAT2</accession>
<name>A0A8H5MAT2_9AGAR</name>
<evidence type="ECO:0000256" key="7">
    <source>
        <dbReference type="ARBA" id="ARBA00023180"/>
    </source>
</evidence>
<evidence type="ECO:0000259" key="9">
    <source>
        <dbReference type="Pfam" id="PF00732"/>
    </source>
</evidence>
<proteinExistence type="inferred from homology"/>
<reference evidence="11 12" key="1">
    <citation type="journal article" date="2020" name="ISME J.">
        <title>Uncovering the hidden diversity of litter-decomposition mechanisms in mushroom-forming fungi.</title>
        <authorList>
            <person name="Floudas D."/>
            <person name="Bentzer J."/>
            <person name="Ahren D."/>
            <person name="Johansson T."/>
            <person name="Persson P."/>
            <person name="Tunlid A."/>
        </authorList>
    </citation>
    <scope>NUCLEOTIDE SEQUENCE [LARGE SCALE GENOMIC DNA]</scope>
    <source>
        <strain evidence="11 12">CBS 661.87</strain>
    </source>
</reference>
<dbReference type="EMBL" id="JAACJP010000002">
    <property type="protein sequence ID" value="KAF5387054.1"/>
    <property type="molecule type" value="Genomic_DNA"/>
</dbReference>
<dbReference type="InterPro" id="IPR012132">
    <property type="entry name" value="GMC_OxRdtase"/>
</dbReference>
<protein>
    <submittedName>
        <fullName evidence="11">Uncharacterized protein</fullName>
    </submittedName>
</protein>
<evidence type="ECO:0000259" key="10">
    <source>
        <dbReference type="Pfam" id="PF05199"/>
    </source>
</evidence>
<dbReference type="SUPFAM" id="SSF54373">
    <property type="entry name" value="FAD-linked reductases, C-terminal domain"/>
    <property type="match status" value="1"/>
</dbReference>
<keyword evidence="4" id="KW-0732">Signal</keyword>
<evidence type="ECO:0000256" key="1">
    <source>
        <dbReference type="ARBA" id="ARBA00001974"/>
    </source>
</evidence>
<dbReference type="InterPro" id="IPR000172">
    <property type="entry name" value="GMC_OxRdtase_N"/>
</dbReference>
<dbReference type="GO" id="GO:0050660">
    <property type="term" value="F:flavin adenine dinucleotide binding"/>
    <property type="evidence" value="ECO:0007669"/>
    <property type="project" value="InterPro"/>
</dbReference>
<dbReference type="PANTHER" id="PTHR11552:SF201">
    <property type="entry name" value="GLUCOSE-METHANOL-CHOLINE OXIDOREDUCTASE N-TERMINAL DOMAIN-CONTAINING PROTEIN"/>
    <property type="match status" value="1"/>
</dbReference>
<keyword evidence="12" id="KW-1185">Reference proteome</keyword>
<dbReference type="Pfam" id="PF00732">
    <property type="entry name" value="GMC_oxred_N"/>
    <property type="match status" value="1"/>
</dbReference>
<dbReference type="InterPro" id="IPR036188">
    <property type="entry name" value="FAD/NAD-bd_sf"/>
</dbReference>
<keyword evidence="5" id="KW-0274">FAD</keyword>
<feature type="domain" description="Glucose-methanol-choline oxidoreductase N-terminal" evidence="9">
    <location>
        <begin position="97"/>
        <end position="213"/>
    </location>
</feature>
<evidence type="ECO:0000256" key="3">
    <source>
        <dbReference type="ARBA" id="ARBA00022630"/>
    </source>
</evidence>
<dbReference type="Gene3D" id="3.30.560.10">
    <property type="entry name" value="Glucose Oxidase, domain 3"/>
    <property type="match status" value="2"/>
</dbReference>
<feature type="domain" description="Glucose-methanol-choline oxidoreductase C-terminal" evidence="10">
    <location>
        <begin position="329"/>
        <end position="442"/>
    </location>
</feature>
<comment type="cofactor">
    <cofactor evidence="1">
        <name>FAD</name>
        <dbReference type="ChEBI" id="CHEBI:57692"/>
    </cofactor>
</comment>
<keyword evidence="6" id="KW-0560">Oxidoreductase</keyword>
<evidence type="ECO:0000256" key="6">
    <source>
        <dbReference type="ARBA" id="ARBA00023002"/>
    </source>
</evidence>
<dbReference type="Pfam" id="PF05199">
    <property type="entry name" value="GMC_oxred_C"/>
    <property type="match status" value="1"/>
</dbReference>
<evidence type="ECO:0000313" key="11">
    <source>
        <dbReference type="EMBL" id="KAF5387054.1"/>
    </source>
</evidence>
<dbReference type="Proteomes" id="UP000565441">
    <property type="component" value="Unassembled WGS sequence"/>
</dbReference>
<dbReference type="PIRSF" id="PIRSF000137">
    <property type="entry name" value="Alcohol_oxidase"/>
    <property type="match status" value="1"/>
</dbReference>
<evidence type="ECO:0000256" key="8">
    <source>
        <dbReference type="PIRSR" id="PIRSR000137-1"/>
    </source>
</evidence>
<gene>
    <name evidence="11" type="ORF">D9615_001538</name>
</gene>
<evidence type="ECO:0000256" key="2">
    <source>
        <dbReference type="ARBA" id="ARBA00010790"/>
    </source>
</evidence>
<keyword evidence="7" id="KW-0325">Glycoprotein</keyword>
<feature type="active site" description="Proton donor" evidence="8">
    <location>
        <position position="390"/>
    </location>
</feature>
<sequence>MTQYMKKSENYHLPNPQQISLGATVNPDVHGYNGKVDAGFPQPYEATVAAGYIVEAARAAIPGLAQNPDVASGKPNGAARFQYSIKPGNKTVVAPDGNTRSSSANAYIYPSLQKKSNLIILIGHQASGLVWGSRSGSLSRATGVKFISTPLLNAELGPEYVVKVCNEVIIASGAIGSPHFLELSGIGDRRILEQVGIPVEVDLPAVGTNLQDQALNTVIYTVSPDAPASEFTTYNAPLTPAVAFVDIEQILGADAANEVGKDLIESIPIRAKKIVSSGAFTSEMGLVKILRAQAESILEHKAPVIEYSFAVSQPAFGERFIVDPQFFLGSDLDIWLKGNATRLARKIFNTSPLKEYTVAEIVPGLTTVPENASDAQWQGFVKSSYSAVLHPIGSVSMLPRNDGGAVGPDLVVYGTANVRVVDSSIIPIQLSAHLSSTVYGVAEKPLTLYKAADMIKSSRSH</sequence>